<feature type="transmembrane region" description="Helical" evidence="8">
    <location>
        <begin position="28"/>
        <end position="44"/>
    </location>
</feature>
<feature type="transmembrane region" description="Helical" evidence="8">
    <location>
        <begin position="176"/>
        <end position="197"/>
    </location>
</feature>
<evidence type="ECO:0000256" key="2">
    <source>
        <dbReference type="ARBA" id="ARBA00009843"/>
    </source>
</evidence>
<sequence length="416" mass="43769">MDHILIWIISFLAIAGVIVRPFKVTEAVYAISGAVLLLILQLIRPSEALAGVGKGLDVYLFLTGMMLLAETAREEKLFDWLAARATLIARGSSGRLFLLIYLVGVVVTTFLSNDATAVVLTPAVAAAVKSARVEKPLPYLLICAFIANAASFVLPISNPANLVIYGSHMPPLAHWLGTYAIPSVAAIVVTYFVLRFTQRNCFSETIQTDIDLPELTKGGKTALIGIGATAIVLLILSSMNADLGLPTAITGIITTAIVLITAKKSPAIVVKGVSWAVLPLVAGLFVIVEALNKTGMIQHLTALLNHTISASLTEAVWLSGTITAVACNLLNNLPAGLIAGNVLQSGHTPEMVKSAVLIGVDLGPNLSVTGSLATILWLVALRREGQEVGGWAFLKIGCLVMTLALVAALASLWLSL</sequence>
<dbReference type="RefSeq" id="WP_245128874.1">
    <property type="nucleotide sequence ID" value="NZ_JALJEJ010000002.1"/>
</dbReference>
<organism evidence="10 11">
    <name type="scientific">Mucilaginibacter straminoryzae</name>
    <dbReference type="NCBI Taxonomy" id="2932774"/>
    <lineage>
        <taxon>Bacteria</taxon>
        <taxon>Pseudomonadati</taxon>
        <taxon>Bacteroidota</taxon>
        <taxon>Sphingobacteriia</taxon>
        <taxon>Sphingobacteriales</taxon>
        <taxon>Sphingobacteriaceae</taxon>
        <taxon>Mucilaginibacter</taxon>
    </lineage>
</organism>
<comment type="similarity">
    <text evidence="2">Belongs to the CitM (TC 2.A.11) transporter family.</text>
</comment>
<gene>
    <name evidence="10" type="ORF">MUY27_04920</name>
</gene>
<feature type="transmembrane region" description="Helical" evidence="8">
    <location>
        <begin position="243"/>
        <end position="261"/>
    </location>
</feature>
<feature type="transmembrane region" description="Helical" evidence="8">
    <location>
        <begin position="96"/>
        <end position="125"/>
    </location>
</feature>
<keyword evidence="6 8" id="KW-1133">Transmembrane helix</keyword>
<reference evidence="10" key="1">
    <citation type="submission" date="2022-04" db="EMBL/GenBank/DDBJ databases">
        <title>Mucilaginibacter sp. RS28 isolated from freshwater.</title>
        <authorList>
            <person name="Ko S.-R."/>
        </authorList>
    </citation>
    <scope>NUCLEOTIDE SEQUENCE</scope>
    <source>
        <strain evidence="10">RS28</strain>
    </source>
</reference>
<evidence type="ECO:0000256" key="4">
    <source>
        <dbReference type="ARBA" id="ARBA00022475"/>
    </source>
</evidence>
<feature type="domain" description="Citrate transporter-like" evidence="9">
    <location>
        <begin position="21"/>
        <end position="339"/>
    </location>
</feature>
<evidence type="ECO:0000259" key="9">
    <source>
        <dbReference type="Pfam" id="PF03600"/>
    </source>
</evidence>
<keyword evidence="5 8" id="KW-0812">Transmembrane</keyword>
<comment type="caution">
    <text evidence="10">The sequence shown here is derived from an EMBL/GenBank/DDBJ whole genome shotgun (WGS) entry which is preliminary data.</text>
</comment>
<dbReference type="GO" id="GO:0015105">
    <property type="term" value="F:arsenite transmembrane transporter activity"/>
    <property type="evidence" value="ECO:0007669"/>
    <property type="project" value="InterPro"/>
</dbReference>
<dbReference type="Pfam" id="PF03600">
    <property type="entry name" value="CitMHS"/>
    <property type="match status" value="1"/>
</dbReference>
<dbReference type="GO" id="GO:0005886">
    <property type="term" value="C:plasma membrane"/>
    <property type="evidence" value="ECO:0007669"/>
    <property type="project" value="UniProtKB-SubCell"/>
</dbReference>
<keyword evidence="3" id="KW-0813">Transport</keyword>
<keyword evidence="7 8" id="KW-0472">Membrane</keyword>
<keyword evidence="11" id="KW-1185">Reference proteome</keyword>
<evidence type="ECO:0000313" key="10">
    <source>
        <dbReference type="EMBL" id="MCJ8209040.1"/>
    </source>
</evidence>
<evidence type="ECO:0000256" key="7">
    <source>
        <dbReference type="ARBA" id="ARBA00023136"/>
    </source>
</evidence>
<dbReference type="EMBL" id="JALJEJ010000002">
    <property type="protein sequence ID" value="MCJ8209040.1"/>
    <property type="molecule type" value="Genomic_DNA"/>
</dbReference>
<dbReference type="CDD" id="cd01118">
    <property type="entry name" value="ArsB_permease"/>
    <property type="match status" value="1"/>
</dbReference>
<feature type="transmembrane region" description="Helical" evidence="8">
    <location>
        <begin position="5"/>
        <end position="22"/>
    </location>
</feature>
<proteinExistence type="inferred from homology"/>
<protein>
    <submittedName>
        <fullName evidence="10">Arsenic transporter</fullName>
    </submittedName>
</protein>
<feature type="transmembrane region" description="Helical" evidence="8">
    <location>
        <begin position="393"/>
        <end position="414"/>
    </location>
</feature>
<dbReference type="AlphaFoldDB" id="A0A9X2B8T3"/>
<evidence type="ECO:0000313" key="11">
    <source>
        <dbReference type="Proteomes" id="UP001139450"/>
    </source>
</evidence>
<name>A0A9X2B8T3_9SPHI</name>
<evidence type="ECO:0000256" key="6">
    <source>
        <dbReference type="ARBA" id="ARBA00022989"/>
    </source>
</evidence>
<dbReference type="PANTHER" id="PTHR43302:SF5">
    <property type="entry name" value="TRANSPORTER ARSB-RELATED"/>
    <property type="match status" value="1"/>
</dbReference>
<evidence type="ECO:0000256" key="1">
    <source>
        <dbReference type="ARBA" id="ARBA00004651"/>
    </source>
</evidence>
<comment type="subcellular location">
    <subcellularLocation>
        <location evidence="1">Cell membrane</location>
        <topology evidence="1">Multi-pass membrane protein</topology>
    </subcellularLocation>
</comment>
<accession>A0A9X2B8T3</accession>
<evidence type="ECO:0000256" key="8">
    <source>
        <dbReference type="SAM" id="Phobius"/>
    </source>
</evidence>
<dbReference type="InterPro" id="IPR000802">
    <property type="entry name" value="Arsenical_pump_ArsB"/>
</dbReference>
<evidence type="ECO:0000256" key="5">
    <source>
        <dbReference type="ARBA" id="ARBA00022692"/>
    </source>
</evidence>
<dbReference type="PANTHER" id="PTHR43302">
    <property type="entry name" value="TRANSPORTER ARSB-RELATED"/>
    <property type="match status" value="1"/>
</dbReference>
<feature type="transmembrane region" description="Helical" evidence="8">
    <location>
        <begin position="137"/>
        <end position="156"/>
    </location>
</feature>
<feature type="transmembrane region" description="Helical" evidence="8">
    <location>
        <begin position="268"/>
        <end position="288"/>
    </location>
</feature>
<feature type="transmembrane region" description="Helical" evidence="8">
    <location>
        <begin position="218"/>
        <end position="237"/>
    </location>
</feature>
<dbReference type="Proteomes" id="UP001139450">
    <property type="component" value="Unassembled WGS sequence"/>
</dbReference>
<dbReference type="PRINTS" id="PR00758">
    <property type="entry name" value="ARSENICPUMP"/>
</dbReference>
<keyword evidence="4" id="KW-1003">Cell membrane</keyword>
<evidence type="ECO:0000256" key="3">
    <source>
        <dbReference type="ARBA" id="ARBA00022448"/>
    </source>
</evidence>
<feature type="transmembrane region" description="Helical" evidence="8">
    <location>
        <begin position="362"/>
        <end position="381"/>
    </location>
</feature>
<dbReference type="InterPro" id="IPR004680">
    <property type="entry name" value="Cit_transptr-like_dom"/>
</dbReference>